<sequence length="440" mass="49044">MDSSLELVSPQTHYIYSDLDGDNYSRPLCGSVIFRPSYDFVITNSTLLRTQLVRIVQSKISQSCCQGQGLLGRMRRQFVANAKQAGAGRTCSAIEEVTCPLLPFFESQRDDSSREGAVINVPFSILMPANMPASTTTSQGTVSYAILASVITPECTIFSTSQTIHLTRQLISDQPTVQHVRSYPNSKVIEQISLTQTLTTDSNPNIHFSMNVKLRTSAAPERHSEFKCAVIRGLRCRVEEVTKTFTKPTLGSQHIQANCATQREQEQVSVREICNEKQKGHWSIIENRFTEIQETAQKPSTVDISFGFTIPKNSKPAQPANLSCYAFDPEHLDPDSLSPELRSRYSSTTNERLAIIVEHRLKLDLITGEDTYSRTSQSLVDRKILGAAVNASFPLTLLRKHEGDIGDLVLEKTPPRYEEVPMAPPDYDHFVALPLPSSVY</sequence>
<evidence type="ECO:0000313" key="3">
    <source>
        <dbReference type="Proteomes" id="UP001147746"/>
    </source>
</evidence>
<dbReference type="AlphaFoldDB" id="A0A9W9GQX1"/>
<gene>
    <name evidence="2" type="ORF">N7476_000960</name>
</gene>
<dbReference type="InterPro" id="IPR024391">
    <property type="entry name" value="LDB19_N"/>
</dbReference>
<protein>
    <recommendedName>
        <fullName evidence="1">LDB19 N-terminal domain-containing protein</fullName>
    </recommendedName>
</protein>
<dbReference type="Proteomes" id="UP001147746">
    <property type="component" value="Unassembled WGS sequence"/>
</dbReference>
<proteinExistence type="predicted"/>
<name>A0A9W9GQX1_9EURO</name>
<dbReference type="EMBL" id="JAPZBO010000001">
    <property type="protein sequence ID" value="KAJ5331177.1"/>
    <property type="molecule type" value="Genomic_DNA"/>
</dbReference>
<comment type="caution">
    <text evidence="2">The sequence shown here is derived from an EMBL/GenBank/DDBJ whole genome shotgun (WGS) entry which is preliminary data.</text>
</comment>
<organism evidence="2 3">
    <name type="scientific">Penicillium atrosanguineum</name>
    <dbReference type="NCBI Taxonomy" id="1132637"/>
    <lineage>
        <taxon>Eukaryota</taxon>
        <taxon>Fungi</taxon>
        <taxon>Dikarya</taxon>
        <taxon>Ascomycota</taxon>
        <taxon>Pezizomycotina</taxon>
        <taxon>Eurotiomycetes</taxon>
        <taxon>Eurotiomycetidae</taxon>
        <taxon>Eurotiales</taxon>
        <taxon>Aspergillaceae</taxon>
        <taxon>Penicillium</taxon>
    </lineage>
</organism>
<reference evidence="2" key="2">
    <citation type="journal article" date="2023" name="IMA Fungus">
        <title>Comparative genomic study of the Penicillium genus elucidates a diverse pangenome and 15 lateral gene transfer events.</title>
        <authorList>
            <person name="Petersen C."/>
            <person name="Sorensen T."/>
            <person name="Nielsen M.R."/>
            <person name="Sondergaard T.E."/>
            <person name="Sorensen J.L."/>
            <person name="Fitzpatrick D.A."/>
            <person name="Frisvad J.C."/>
            <person name="Nielsen K.L."/>
        </authorList>
    </citation>
    <scope>NUCLEOTIDE SEQUENCE</scope>
    <source>
        <strain evidence="2">IBT 21472</strain>
    </source>
</reference>
<evidence type="ECO:0000313" key="2">
    <source>
        <dbReference type="EMBL" id="KAJ5331177.1"/>
    </source>
</evidence>
<evidence type="ECO:0000259" key="1">
    <source>
        <dbReference type="Pfam" id="PF13002"/>
    </source>
</evidence>
<dbReference type="Pfam" id="PF13002">
    <property type="entry name" value="LDB19"/>
    <property type="match status" value="1"/>
</dbReference>
<feature type="domain" description="LDB19 N-terminal" evidence="1">
    <location>
        <begin position="87"/>
        <end position="245"/>
    </location>
</feature>
<reference evidence="2" key="1">
    <citation type="submission" date="2022-12" db="EMBL/GenBank/DDBJ databases">
        <authorList>
            <person name="Petersen C."/>
        </authorList>
    </citation>
    <scope>NUCLEOTIDE SEQUENCE</scope>
    <source>
        <strain evidence="2">IBT 21472</strain>
    </source>
</reference>
<accession>A0A9W9GQX1</accession>
<keyword evidence="3" id="KW-1185">Reference proteome</keyword>